<dbReference type="GO" id="GO:0070008">
    <property type="term" value="F:serine-type exopeptidase activity"/>
    <property type="evidence" value="ECO:0007669"/>
    <property type="project" value="InterPro"/>
</dbReference>
<feature type="signal peptide" evidence="6">
    <location>
        <begin position="1"/>
        <end position="16"/>
    </location>
</feature>
<sequence>MHFSTAVLAALSGTAAGIVTSPFKRDLKLSAELGIHPDILLNHKTSVLALAASAQVDTTIETEWASLPIDHSDSSVGTYKNRYWVSEQHYKKGGPVFVYDVGEATAEYSAQTYLGNSTTFFYKLVEEFGGIGIVWEHRYYGESLPYNVSIETEPEHFQYLNNKQALADLPFFADKFTRANYSDVDLTPGATPWVMVGGSYSGMRSAFTRHLYPDTIYAAYASSAPVEARIDMSVYFDQVYDGMAANGRLNCTRDIKAALEYIDRQLSKSKSSAAAIKRKFLGEGAEKNSNGDFSSALQTIYWYFQSYGFGGGTGSLESFCEHMETDPETSEAAPPHGFAPTRGNKYAADRYASWPAFTQMTNKYFETNCRKLEASEPLVCDLSQPSSEPDTISWTWQYCTEWGYFQTNNFGPHSLLSKFQTLDYAQEYCNRYFPEAIKKGLFPKHPQVEATNAETGGWTIRPSNVYWSGGQFDPWRTLSPLAAGTRLAPQGVALTTEIPKCNVETNQSTVFGYIMQNAEHCFDFRTTFAPGAISRGYFTTALKEWLECF</sequence>
<evidence type="ECO:0000256" key="4">
    <source>
        <dbReference type="ARBA" id="ARBA00022801"/>
    </source>
</evidence>
<evidence type="ECO:0000256" key="1">
    <source>
        <dbReference type="ARBA" id="ARBA00011079"/>
    </source>
</evidence>
<evidence type="ECO:0000256" key="6">
    <source>
        <dbReference type="SAM" id="SignalP"/>
    </source>
</evidence>
<keyword evidence="2" id="KW-0645">Protease</keyword>
<name>A0A1V6V5Q5_9EURO</name>
<feature type="chain" id="PRO_5012257986" description="Serine carboxypeptidase S28" evidence="6">
    <location>
        <begin position="17"/>
        <end position="549"/>
    </location>
</feature>
<keyword evidence="3 6" id="KW-0732">Signal</keyword>
<dbReference type="InterPro" id="IPR029058">
    <property type="entry name" value="AB_hydrolase_fold"/>
</dbReference>
<dbReference type="PANTHER" id="PTHR11010">
    <property type="entry name" value="PROTEASE S28 PRO-X CARBOXYPEPTIDASE-RELATED"/>
    <property type="match status" value="1"/>
</dbReference>
<accession>A0A1V6V5Q5</accession>
<keyword evidence="4" id="KW-0378">Hydrolase</keyword>
<comment type="caution">
    <text evidence="7">The sequence shown here is derived from an EMBL/GenBank/DDBJ whole genome shotgun (WGS) entry which is preliminary data.</text>
</comment>
<evidence type="ECO:0000313" key="7">
    <source>
        <dbReference type="EMBL" id="OQE46014.1"/>
    </source>
</evidence>
<dbReference type="SUPFAM" id="SSF53474">
    <property type="entry name" value="alpha/beta-Hydrolases"/>
    <property type="match status" value="1"/>
</dbReference>
<organism evidence="7 8">
    <name type="scientific">Penicillium coprophilum</name>
    <dbReference type="NCBI Taxonomy" id="36646"/>
    <lineage>
        <taxon>Eukaryota</taxon>
        <taxon>Fungi</taxon>
        <taxon>Dikarya</taxon>
        <taxon>Ascomycota</taxon>
        <taxon>Pezizomycotina</taxon>
        <taxon>Eurotiomycetes</taxon>
        <taxon>Eurotiomycetidae</taxon>
        <taxon>Eurotiales</taxon>
        <taxon>Aspergillaceae</taxon>
        <taxon>Penicillium</taxon>
    </lineage>
</organism>
<dbReference type="Proteomes" id="UP000191500">
    <property type="component" value="Unassembled WGS sequence"/>
</dbReference>
<keyword evidence="8" id="KW-1185">Reference proteome</keyword>
<gene>
    <name evidence="7" type="ORF">PENCOP_c001G07149</name>
</gene>
<reference evidence="8" key="1">
    <citation type="journal article" date="2017" name="Nat. Microbiol.">
        <title>Global analysis of biosynthetic gene clusters reveals vast potential of secondary metabolite production in Penicillium species.</title>
        <authorList>
            <person name="Nielsen J.C."/>
            <person name="Grijseels S."/>
            <person name="Prigent S."/>
            <person name="Ji B."/>
            <person name="Dainat J."/>
            <person name="Nielsen K.F."/>
            <person name="Frisvad J.C."/>
            <person name="Workman M."/>
            <person name="Nielsen J."/>
        </authorList>
    </citation>
    <scope>NUCLEOTIDE SEQUENCE [LARGE SCALE GENOMIC DNA]</scope>
    <source>
        <strain evidence="8">IBT 31321</strain>
    </source>
</reference>
<dbReference type="FunFam" id="3.40.50.1820:FF:000636">
    <property type="entry name" value="Serine peptidase, family S28, putative"/>
    <property type="match status" value="1"/>
</dbReference>
<dbReference type="AlphaFoldDB" id="A0A1V6V5Q5"/>
<dbReference type="PANTHER" id="PTHR11010:SF109">
    <property type="entry name" value="PEPTIDASE, FAMILY S28, PUTATIVE (AFU_ORTHOLOGUE AFUA_4G03790)-RELATED"/>
    <property type="match status" value="1"/>
</dbReference>
<dbReference type="GO" id="GO:0008239">
    <property type="term" value="F:dipeptidyl-peptidase activity"/>
    <property type="evidence" value="ECO:0007669"/>
    <property type="project" value="TreeGrafter"/>
</dbReference>
<dbReference type="Gene3D" id="3.40.50.1820">
    <property type="entry name" value="alpha/beta hydrolase"/>
    <property type="match status" value="2"/>
</dbReference>
<proteinExistence type="inferred from homology"/>
<evidence type="ECO:0000256" key="5">
    <source>
        <dbReference type="ARBA" id="ARBA00023180"/>
    </source>
</evidence>
<evidence type="ECO:0000256" key="2">
    <source>
        <dbReference type="ARBA" id="ARBA00022670"/>
    </source>
</evidence>
<dbReference type="InterPro" id="IPR008758">
    <property type="entry name" value="Peptidase_S28"/>
</dbReference>
<dbReference type="GO" id="GO:0017000">
    <property type="term" value="P:antibiotic biosynthetic process"/>
    <property type="evidence" value="ECO:0007669"/>
    <property type="project" value="UniProtKB-ARBA"/>
</dbReference>
<evidence type="ECO:0000256" key="3">
    <source>
        <dbReference type="ARBA" id="ARBA00022729"/>
    </source>
</evidence>
<dbReference type="Pfam" id="PF05577">
    <property type="entry name" value="Peptidase_S28"/>
    <property type="match status" value="1"/>
</dbReference>
<keyword evidence="5" id="KW-0325">Glycoprotein</keyword>
<dbReference type="GO" id="GO:0006508">
    <property type="term" value="P:proteolysis"/>
    <property type="evidence" value="ECO:0007669"/>
    <property type="project" value="UniProtKB-KW"/>
</dbReference>
<dbReference type="EMBL" id="MDDG01000001">
    <property type="protein sequence ID" value="OQE46014.1"/>
    <property type="molecule type" value="Genomic_DNA"/>
</dbReference>
<dbReference type="GO" id="GO:0072330">
    <property type="term" value="P:monocarboxylic acid biosynthetic process"/>
    <property type="evidence" value="ECO:0007669"/>
    <property type="project" value="UniProtKB-ARBA"/>
</dbReference>
<comment type="similarity">
    <text evidence="1">Belongs to the peptidase S28 family.</text>
</comment>
<evidence type="ECO:0008006" key="9">
    <source>
        <dbReference type="Google" id="ProtNLM"/>
    </source>
</evidence>
<protein>
    <recommendedName>
        <fullName evidence="9">Serine carboxypeptidase S28</fullName>
    </recommendedName>
</protein>
<evidence type="ECO:0000313" key="8">
    <source>
        <dbReference type="Proteomes" id="UP000191500"/>
    </source>
</evidence>